<evidence type="ECO:0000313" key="6">
    <source>
        <dbReference type="Proteomes" id="UP000315783"/>
    </source>
</evidence>
<comment type="caution">
    <text evidence="5">The sequence shown here is derived from an EMBL/GenBank/DDBJ whole genome shotgun (WGS) entry which is preliminary data.</text>
</comment>
<dbReference type="Pfam" id="PF04389">
    <property type="entry name" value="Peptidase_M28"/>
    <property type="match status" value="1"/>
</dbReference>
<sequence>MYHYSPAWTSKQAAELAVPLAHPRPERAINTWLKRALFLVLAIYAYLRLAAVFSNQLPRSRLSRPSFDLHQTLLSVPSAERAREWSAYYTNSSHLAGQGWEQAKWTEAKWREFGLPDVKIASYDADLPVPRAENQRLALLRGDQVLYEAPLVDNTNASFAPAYFGFSPSVNITAGFVYCNFGSEADFDEIARSNISVVGKLGIMKLANASPTLKASGLDIFRGIQVSNAEKAGLAGVILYTDPQNDGTITEANGYRPFPGGIARPLTAIERGGFGNSEDYHEGLLPKIPCIPVSAADAIELIKALNGIGPSARKIGGRWLGGALYIYGVGYHIGPSPEDVTINLVNDAPVVPSKSHNVIGTIPGQIADEVVIIGTHRDAWGPGAGDPGSGCAAINEVVRSYATAYQQGWRPLRTIVFASFEGEEFAQIGSLLWIKDHLEWLKATAVAYLNVVVAASGPDFHAKASPLLHQAVWNATAQIQSPTVPGRSVLDVWGGSIDPAGGGDAVRFQGLPCISTVDIGFAPGLGDAVFPYHSGFDSFAWMDRFGDPGWKHHVASAQLMNLMAAYMIESPVVNMSARDYSKTIQMWLDLMCELGKCFPEVDLTDLLATAARFARATERFDEYADTLRSGSASWWSVARDFTRSGDPRTETIRRVNKAYIALERVFYYEGGMDGYSSLHHVLFAPAAWHNVAFPMPGLDKSLRTGNWENARKWRDVLIEKIGNAAALLEDHTAAIESTQ</sequence>
<dbReference type="AlphaFoldDB" id="A0A545UN33"/>
<proteinExistence type="inferred from homology"/>
<comment type="similarity">
    <text evidence="1">Belongs to the peptidase M28 family. M28B subfamily.</text>
</comment>
<dbReference type="EMBL" id="SPUK01000022">
    <property type="protein sequence ID" value="TQV90877.1"/>
    <property type="molecule type" value="Genomic_DNA"/>
</dbReference>
<dbReference type="PANTHER" id="PTHR10404">
    <property type="entry name" value="N-ACETYLATED-ALPHA-LINKED ACIDIC DIPEPTIDASE"/>
    <property type="match status" value="1"/>
</dbReference>
<feature type="domain" description="Peptidase M28" evidence="4">
    <location>
        <begin position="357"/>
        <end position="479"/>
    </location>
</feature>
<protein>
    <submittedName>
        <fullName evidence="5">Glutamate carboxypeptidase</fullName>
    </submittedName>
</protein>
<dbReference type="InterPro" id="IPR007365">
    <property type="entry name" value="TFR-like_dimer_dom"/>
</dbReference>
<dbReference type="InterPro" id="IPR046450">
    <property type="entry name" value="PA_dom_sf"/>
</dbReference>
<keyword evidence="2" id="KW-0812">Transmembrane</keyword>
<dbReference type="SUPFAM" id="SSF47672">
    <property type="entry name" value="Transferrin receptor-like dimerisation domain"/>
    <property type="match status" value="1"/>
</dbReference>
<dbReference type="GO" id="GO:0004180">
    <property type="term" value="F:carboxypeptidase activity"/>
    <property type="evidence" value="ECO:0007669"/>
    <property type="project" value="UniProtKB-KW"/>
</dbReference>
<dbReference type="Gene3D" id="3.40.630.10">
    <property type="entry name" value="Zn peptidases"/>
    <property type="match status" value="1"/>
</dbReference>
<evidence type="ECO:0000259" key="3">
    <source>
        <dbReference type="Pfam" id="PF04253"/>
    </source>
</evidence>
<keyword evidence="2" id="KW-0472">Membrane</keyword>
<evidence type="ECO:0000256" key="2">
    <source>
        <dbReference type="SAM" id="Phobius"/>
    </source>
</evidence>
<dbReference type="FunFam" id="3.40.630.10:FF:000101">
    <property type="entry name" value="N-acetylated alpha-linked acidic dipeptidase like 1"/>
    <property type="match status" value="1"/>
</dbReference>
<dbReference type="InterPro" id="IPR007484">
    <property type="entry name" value="Peptidase_M28"/>
</dbReference>
<dbReference type="InterPro" id="IPR036757">
    <property type="entry name" value="TFR-like_dimer_dom_sf"/>
</dbReference>
<evidence type="ECO:0000313" key="5">
    <source>
        <dbReference type="EMBL" id="TQV90877.1"/>
    </source>
</evidence>
<keyword evidence="5" id="KW-0645">Protease</keyword>
<reference evidence="5 6" key="1">
    <citation type="journal article" date="2019" name="Appl. Microbiol. Biotechnol.">
        <title>Genome sequence of Isaria javanica and comparative genome analysis insights into family S53 peptidase evolution in fungal entomopathogens.</title>
        <authorList>
            <person name="Lin R."/>
            <person name="Zhang X."/>
            <person name="Xin B."/>
            <person name="Zou M."/>
            <person name="Gao Y."/>
            <person name="Qin F."/>
            <person name="Hu Q."/>
            <person name="Xie B."/>
            <person name="Cheng X."/>
        </authorList>
    </citation>
    <scope>NUCLEOTIDE SEQUENCE [LARGE SCALE GENOMIC DNA]</scope>
    <source>
        <strain evidence="5 6">IJ1G</strain>
    </source>
</reference>
<dbReference type="Pfam" id="PF04253">
    <property type="entry name" value="TFR_dimer"/>
    <property type="match status" value="1"/>
</dbReference>
<dbReference type="Gene3D" id="3.50.30.30">
    <property type="match status" value="1"/>
</dbReference>
<evidence type="ECO:0000256" key="1">
    <source>
        <dbReference type="ARBA" id="ARBA00005634"/>
    </source>
</evidence>
<feature type="transmembrane region" description="Helical" evidence="2">
    <location>
        <begin position="36"/>
        <end position="54"/>
    </location>
</feature>
<organism evidence="5 6">
    <name type="scientific">Cordyceps javanica</name>
    <dbReference type="NCBI Taxonomy" id="43265"/>
    <lineage>
        <taxon>Eukaryota</taxon>
        <taxon>Fungi</taxon>
        <taxon>Dikarya</taxon>
        <taxon>Ascomycota</taxon>
        <taxon>Pezizomycotina</taxon>
        <taxon>Sordariomycetes</taxon>
        <taxon>Hypocreomycetidae</taxon>
        <taxon>Hypocreales</taxon>
        <taxon>Cordycipitaceae</taxon>
        <taxon>Cordyceps</taxon>
    </lineage>
</organism>
<dbReference type="SUPFAM" id="SSF53187">
    <property type="entry name" value="Zn-dependent exopeptidases"/>
    <property type="match status" value="1"/>
</dbReference>
<keyword evidence="2" id="KW-1133">Transmembrane helix</keyword>
<name>A0A545UN33_9HYPO</name>
<keyword evidence="5" id="KW-0378">Hydrolase</keyword>
<gene>
    <name evidence="5" type="ORF">IF1G_10398</name>
</gene>
<accession>A0A545UN33</accession>
<keyword evidence="5" id="KW-0121">Carboxypeptidase</keyword>
<evidence type="ECO:0000259" key="4">
    <source>
        <dbReference type="Pfam" id="PF04389"/>
    </source>
</evidence>
<dbReference type="Gene3D" id="1.20.930.40">
    <property type="entry name" value="Transferrin receptor-like, dimerisation domain"/>
    <property type="match status" value="1"/>
</dbReference>
<feature type="domain" description="Transferrin receptor-like dimerisation" evidence="3">
    <location>
        <begin position="601"/>
        <end position="728"/>
    </location>
</feature>
<dbReference type="PANTHER" id="PTHR10404:SF46">
    <property type="entry name" value="VACUOLAR PROTEIN SORTING-ASSOCIATED PROTEIN 70"/>
    <property type="match status" value="1"/>
</dbReference>
<dbReference type="InterPro" id="IPR039373">
    <property type="entry name" value="Peptidase_M28B"/>
</dbReference>
<keyword evidence="6" id="KW-1185">Reference proteome</keyword>
<dbReference type="SUPFAM" id="SSF52025">
    <property type="entry name" value="PA domain"/>
    <property type="match status" value="1"/>
</dbReference>
<dbReference type="STRING" id="43265.A0A545UN33"/>
<dbReference type="Proteomes" id="UP000315783">
    <property type="component" value="Unassembled WGS sequence"/>
</dbReference>
<dbReference type="OrthoDB" id="5841748at2759"/>